<dbReference type="SUPFAM" id="SSF55298">
    <property type="entry name" value="YjgF-like"/>
    <property type="match status" value="1"/>
</dbReference>
<keyword evidence="2" id="KW-1185">Reference proteome</keyword>
<dbReference type="InterPro" id="IPR006175">
    <property type="entry name" value="YjgF/YER057c/UK114"/>
</dbReference>
<dbReference type="AlphaFoldDB" id="A0A317PJT9"/>
<protein>
    <submittedName>
        <fullName evidence="1">2-iminobutanoate/2-iminopropanoate deaminase</fullName>
    </submittedName>
</protein>
<dbReference type="Gene3D" id="3.30.1330.40">
    <property type="entry name" value="RutC-like"/>
    <property type="match status" value="1"/>
</dbReference>
<evidence type="ECO:0000313" key="1">
    <source>
        <dbReference type="EMBL" id="PWV99914.1"/>
    </source>
</evidence>
<reference evidence="1 2" key="1">
    <citation type="submission" date="2018-05" db="EMBL/GenBank/DDBJ databases">
        <title>Genomic Encyclopedia of Type Strains, Phase IV (KMG-IV): sequencing the most valuable type-strain genomes for metagenomic binning, comparative biology and taxonomic classification.</title>
        <authorList>
            <person name="Goeker M."/>
        </authorList>
    </citation>
    <scope>NUCLEOTIDE SEQUENCE [LARGE SCALE GENOMIC DNA]</scope>
    <source>
        <strain evidence="1 2">DSM 16791</strain>
    </source>
</reference>
<evidence type="ECO:0000313" key="2">
    <source>
        <dbReference type="Proteomes" id="UP000246352"/>
    </source>
</evidence>
<dbReference type="RefSeq" id="WP_110032190.1">
    <property type="nucleotide sequence ID" value="NZ_QGTR01000003.1"/>
</dbReference>
<organism evidence="1 2">
    <name type="scientific">Hoeflea marina</name>
    <dbReference type="NCBI Taxonomy" id="274592"/>
    <lineage>
        <taxon>Bacteria</taxon>
        <taxon>Pseudomonadati</taxon>
        <taxon>Pseudomonadota</taxon>
        <taxon>Alphaproteobacteria</taxon>
        <taxon>Hyphomicrobiales</taxon>
        <taxon>Rhizobiaceae</taxon>
        <taxon>Hoeflea</taxon>
    </lineage>
</organism>
<dbReference type="Pfam" id="PF01042">
    <property type="entry name" value="Ribonuc_L-PSP"/>
    <property type="match status" value="1"/>
</dbReference>
<dbReference type="OrthoDB" id="583118at2"/>
<dbReference type="GO" id="GO:0019239">
    <property type="term" value="F:deaminase activity"/>
    <property type="evidence" value="ECO:0007669"/>
    <property type="project" value="TreeGrafter"/>
</dbReference>
<dbReference type="EMBL" id="QGTR01000003">
    <property type="protein sequence ID" value="PWV99914.1"/>
    <property type="molecule type" value="Genomic_DNA"/>
</dbReference>
<dbReference type="PANTHER" id="PTHR11803">
    <property type="entry name" value="2-IMINOBUTANOATE/2-IMINOPROPANOATE DEAMINASE RIDA"/>
    <property type="match status" value="1"/>
</dbReference>
<gene>
    <name evidence="1" type="ORF">DFR52_103113</name>
</gene>
<sequence length="132" mass="14249">MKRTIIEVPVISEAIRRLGAPTSALVRVGETLYTCGMPPLDVRTGEIVRGDIAAQARACLDALAFTLGHAGSSMNCVAKALVFISDNDMAADLNAVYREYFTEGFPARTCVAIKPWTHFDIEIECIATIDSA</sequence>
<dbReference type="Proteomes" id="UP000246352">
    <property type="component" value="Unassembled WGS sequence"/>
</dbReference>
<accession>A0A317PJT9</accession>
<dbReference type="InterPro" id="IPR035959">
    <property type="entry name" value="RutC-like_sf"/>
</dbReference>
<name>A0A317PJT9_9HYPH</name>
<dbReference type="GO" id="GO:0005829">
    <property type="term" value="C:cytosol"/>
    <property type="evidence" value="ECO:0007669"/>
    <property type="project" value="TreeGrafter"/>
</dbReference>
<proteinExistence type="predicted"/>
<comment type="caution">
    <text evidence="1">The sequence shown here is derived from an EMBL/GenBank/DDBJ whole genome shotgun (WGS) entry which is preliminary data.</text>
</comment>
<dbReference type="CDD" id="cd00448">
    <property type="entry name" value="YjgF_YER057c_UK114_family"/>
    <property type="match status" value="1"/>
</dbReference>
<dbReference type="PANTHER" id="PTHR11803:SF39">
    <property type="entry name" value="2-IMINOBUTANOATE_2-IMINOPROPANOATE DEAMINASE"/>
    <property type="match status" value="1"/>
</dbReference>